<sequence>MMNTQASIPPSPAIRPSYYAGLAVKTQEKFIVFPFYWSSQIVSPGNQRYPVGTKAFENKLLRILREGMETYWDSQTNTMDVSGYLALNNPSTQDMALAILSKLGVGADEKDGSIKISSSGAALLHTETTFLDVPTGVNAKNYTEFDLPVHTFESLKGKLCTSLESRQKHCLKIFYSVSLAGGASVGSHKKRRGSPLSSFSEDDSGGNDLFSAGTKRTVPVLLLNYGEGYGLDLAGPKREINEWKAKALARIKCYRTAEDFVTEFESRSVFEGMGRLQKALMAVGPDLNKQTELAKGWAMALADDNDETLQDPMEQRKHLNANRLDADRKVCLQLLYSLYDCCMDDNIKGVDEGSVLSVFDKGRRVVNILHSTLVFDQAKALYFNLDDSTQKRGMHWYAKRHVETRDAWREIQSNYAGRPTINRRLVWYFDKLSLWNNPQHERLQSLMEPKYCDVHPPLHLDSCDMSFEVIDAAESLFS</sequence>
<dbReference type="AlphaFoldDB" id="A0A9N8ELR0"/>
<organism evidence="3 4">
    <name type="scientific">Seminavis robusta</name>
    <dbReference type="NCBI Taxonomy" id="568900"/>
    <lineage>
        <taxon>Eukaryota</taxon>
        <taxon>Sar</taxon>
        <taxon>Stramenopiles</taxon>
        <taxon>Ochrophyta</taxon>
        <taxon>Bacillariophyta</taxon>
        <taxon>Bacillariophyceae</taxon>
        <taxon>Bacillariophycidae</taxon>
        <taxon>Naviculales</taxon>
        <taxon>Naviculaceae</taxon>
        <taxon>Seminavis</taxon>
    </lineage>
</organism>
<gene>
    <name evidence="3" type="ORF">SEMRO_1364_G266470.1</name>
</gene>
<accession>A0A9N8ELR0</accession>
<dbReference type="InterPro" id="IPR001870">
    <property type="entry name" value="B30.2/SPRY"/>
</dbReference>
<keyword evidence="4" id="KW-1185">Reference proteome</keyword>
<dbReference type="Proteomes" id="UP001153069">
    <property type="component" value="Unassembled WGS sequence"/>
</dbReference>
<dbReference type="PROSITE" id="PS50188">
    <property type="entry name" value="B302_SPRY"/>
    <property type="match status" value="1"/>
</dbReference>
<reference evidence="3" key="1">
    <citation type="submission" date="2020-06" db="EMBL/GenBank/DDBJ databases">
        <authorList>
            <consortium name="Plant Systems Biology data submission"/>
        </authorList>
    </citation>
    <scope>NUCLEOTIDE SEQUENCE</scope>
    <source>
        <strain evidence="3">D6</strain>
    </source>
</reference>
<evidence type="ECO:0000313" key="3">
    <source>
        <dbReference type="EMBL" id="CAB9522993.1"/>
    </source>
</evidence>
<feature type="region of interest" description="Disordered" evidence="1">
    <location>
        <begin position="184"/>
        <end position="204"/>
    </location>
</feature>
<name>A0A9N8ELR0_9STRA</name>
<evidence type="ECO:0000259" key="2">
    <source>
        <dbReference type="PROSITE" id="PS50188"/>
    </source>
</evidence>
<dbReference type="EMBL" id="CAICTM010001362">
    <property type="protein sequence ID" value="CAB9522993.1"/>
    <property type="molecule type" value="Genomic_DNA"/>
</dbReference>
<comment type="caution">
    <text evidence="3">The sequence shown here is derived from an EMBL/GenBank/DDBJ whole genome shotgun (WGS) entry which is preliminary data.</text>
</comment>
<protein>
    <recommendedName>
        <fullName evidence="2">B30.2/SPRY domain-containing protein</fullName>
    </recommendedName>
</protein>
<evidence type="ECO:0000313" key="4">
    <source>
        <dbReference type="Proteomes" id="UP001153069"/>
    </source>
</evidence>
<feature type="domain" description="B30.2/SPRY" evidence="2">
    <location>
        <begin position="1"/>
        <end position="168"/>
    </location>
</feature>
<evidence type="ECO:0000256" key="1">
    <source>
        <dbReference type="SAM" id="MobiDB-lite"/>
    </source>
</evidence>
<proteinExistence type="predicted"/>